<dbReference type="EMBL" id="CP004387">
    <property type="protein sequence ID" value="AJD48376.1"/>
    <property type="molecule type" value="Genomic_DNA"/>
</dbReference>
<dbReference type="Gene3D" id="3.40.50.150">
    <property type="entry name" value="Vaccinia Virus protein VP39"/>
    <property type="match status" value="1"/>
</dbReference>
<organism evidence="2 3">
    <name type="scientific">Isoalcanivorax pacificus W11-5</name>
    <dbReference type="NCBI Taxonomy" id="391936"/>
    <lineage>
        <taxon>Bacteria</taxon>
        <taxon>Pseudomonadati</taxon>
        <taxon>Pseudomonadota</taxon>
        <taxon>Gammaproteobacteria</taxon>
        <taxon>Oceanospirillales</taxon>
        <taxon>Alcanivoracaceae</taxon>
        <taxon>Isoalcanivorax</taxon>
    </lineage>
</organism>
<dbReference type="RefSeq" id="WP_008735431.1">
    <property type="nucleotide sequence ID" value="NZ_CP004387.1"/>
</dbReference>
<keyword evidence="3" id="KW-1185">Reference proteome</keyword>
<dbReference type="SUPFAM" id="SSF53335">
    <property type="entry name" value="S-adenosyl-L-methionine-dependent methyltransferases"/>
    <property type="match status" value="1"/>
</dbReference>
<dbReference type="Pfam" id="PF08241">
    <property type="entry name" value="Methyltransf_11"/>
    <property type="match status" value="1"/>
</dbReference>
<dbReference type="InterPro" id="IPR029063">
    <property type="entry name" value="SAM-dependent_MTases_sf"/>
</dbReference>
<sequence>MAIPRLIRAPFRRQPPDTGAAFAAWLKTPAGEQLLAEERRVLAEALPRLPGLRALQCCAGTPESLLESSVMPLKWTLGTQPGVDIIARPSQLPLPRQCLDLVLLHHSLDFEDDPHLVLGQLARALQPGGALVVVGFQPLGLWGLWRLFRLHSSKVPWIGRFIRPHRVSDWLQVLACEVEGFDSGLYNLPLAGSMRRRFRWLDTLGARFWSQHGAFYVLVARKRAAVMRPSRPRFSLPQAAPNVVPVSMARWRQRHEPDATE</sequence>
<name>A0A0B4XMN9_9GAMM</name>
<dbReference type="GO" id="GO:0008757">
    <property type="term" value="F:S-adenosylmethionine-dependent methyltransferase activity"/>
    <property type="evidence" value="ECO:0007669"/>
    <property type="project" value="InterPro"/>
</dbReference>
<feature type="domain" description="Methyltransferase type 11" evidence="1">
    <location>
        <begin position="86"/>
        <end position="133"/>
    </location>
</feature>
<reference evidence="2 3" key="1">
    <citation type="journal article" date="2012" name="J. Bacteriol.">
        <title>Genome sequence of an alkane-degrading bacterium, Alcanivorax pacificus type strain W11-5, isolated from deep sea sediment.</title>
        <authorList>
            <person name="Lai Q."/>
            <person name="Shao Z."/>
        </authorList>
    </citation>
    <scope>NUCLEOTIDE SEQUENCE [LARGE SCALE GENOMIC DNA]</scope>
    <source>
        <strain evidence="2 3">W11-5</strain>
    </source>
</reference>
<dbReference type="STRING" id="391936.S7S_09820"/>
<proteinExistence type="predicted"/>
<dbReference type="HOGENOM" id="CLU_075049_0_0_6"/>
<dbReference type="AlphaFoldDB" id="A0A0B4XMN9"/>
<dbReference type="KEGG" id="apac:S7S_09820"/>
<evidence type="ECO:0000313" key="3">
    <source>
        <dbReference type="Proteomes" id="UP000006764"/>
    </source>
</evidence>
<accession>A0A0B4XMN9</accession>
<dbReference type="Proteomes" id="UP000006764">
    <property type="component" value="Chromosome"/>
</dbReference>
<dbReference type="InterPro" id="IPR013216">
    <property type="entry name" value="Methyltransf_11"/>
</dbReference>
<dbReference type="OrthoDB" id="6191410at2"/>
<gene>
    <name evidence="2" type="ORF">S7S_09820</name>
</gene>
<evidence type="ECO:0000313" key="2">
    <source>
        <dbReference type="EMBL" id="AJD48376.1"/>
    </source>
</evidence>
<protein>
    <recommendedName>
        <fullName evidence="1">Methyltransferase type 11 domain-containing protein</fullName>
    </recommendedName>
</protein>
<evidence type="ECO:0000259" key="1">
    <source>
        <dbReference type="Pfam" id="PF08241"/>
    </source>
</evidence>